<evidence type="ECO:0000256" key="2">
    <source>
        <dbReference type="ARBA" id="ARBA00022448"/>
    </source>
</evidence>
<comment type="caution">
    <text evidence="13">The sequence shown here is derived from an EMBL/GenBank/DDBJ whole genome shotgun (WGS) entry which is preliminary data.</text>
</comment>
<feature type="transmembrane region" description="Helical" evidence="11">
    <location>
        <begin position="227"/>
        <end position="249"/>
    </location>
</feature>
<dbReference type="Gene3D" id="3.10.580.10">
    <property type="entry name" value="CBS-domain"/>
    <property type="match status" value="1"/>
</dbReference>
<keyword evidence="10" id="KW-0129">CBS domain</keyword>
<keyword evidence="14" id="KW-1185">Reference proteome</keyword>
<protein>
    <submittedName>
        <fullName evidence="13">Chloride channel protein</fullName>
    </submittedName>
</protein>
<dbReference type="Gene3D" id="1.10.3080.10">
    <property type="entry name" value="Clc chloride channel"/>
    <property type="match status" value="1"/>
</dbReference>
<evidence type="ECO:0000256" key="8">
    <source>
        <dbReference type="ARBA" id="ARBA00023214"/>
    </source>
</evidence>
<feature type="transmembrane region" description="Helical" evidence="11">
    <location>
        <begin position="420"/>
        <end position="443"/>
    </location>
</feature>
<gene>
    <name evidence="13" type="ORF">Tsumi_08400</name>
</gene>
<evidence type="ECO:0000256" key="7">
    <source>
        <dbReference type="ARBA" id="ARBA00023173"/>
    </source>
</evidence>
<feature type="domain" description="CBS" evidence="12">
    <location>
        <begin position="505"/>
        <end position="562"/>
    </location>
</feature>
<dbReference type="Pfam" id="PF00571">
    <property type="entry name" value="CBS"/>
    <property type="match status" value="1"/>
</dbReference>
<dbReference type="PROSITE" id="PS51371">
    <property type="entry name" value="CBS"/>
    <property type="match status" value="2"/>
</dbReference>
<dbReference type="PRINTS" id="PR00762">
    <property type="entry name" value="CLCHANNEL"/>
</dbReference>
<keyword evidence="3 11" id="KW-0812">Transmembrane</keyword>
<dbReference type="SUPFAM" id="SSF81340">
    <property type="entry name" value="Clc chloride channel"/>
    <property type="match status" value="1"/>
</dbReference>
<dbReference type="InterPro" id="IPR046342">
    <property type="entry name" value="CBS_dom_sf"/>
</dbReference>
<organism evidence="13 14">
    <name type="scientific">Porphyromonas miyakawae</name>
    <dbReference type="NCBI Taxonomy" id="3137470"/>
    <lineage>
        <taxon>Bacteria</taxon>
        <taxon>Pseudomonadati</taxon>
        <taxon>Bacteroidota</taxon>
        <taxon>Bacteroidia</taxon>
        <taxon>Bacteroidales</taxon>
        <taxon>Porphyromonadaceae</taxon>
        <taxon>Porphyromonas</taxon>
    </lineage>
</organism>
<evidence type="ECO:0000256" key="1">
    <source>
        <dbReference type="ARBA" id="ARBA00004141"/>
    </source>
</evidence>
<feature type="transmembrane region" description="Helical" evidence="11">
    <location>
        <begin position="148"/>
        <end position="173"/>
    </location>
</feature>
<sequence length="631" mass="69520">MKEKYISGSTWVAKLLPSHHRRAKKPDKALSEDPRERKKASHTILMRFINWRERKMSNRFFLLVLSLIIGILTSLVAFLLKGMIEVLQKWVTTAASSRNWLYLVLPPTGVLITALFVQKILKQDISHGVSKVLMAFSQRKSLIKPHNVWSSMVASTITIGLGGSVGAESPIVLTGSAIGSNLGRLFKLEQRNLMLLVGCGAAGAIAGIFKAPIAGLVFVIEVLLMDLTLTSVLPLLTASVTSAALAYIYTGAEPFFQFAQTNDFITGRIPYTLVLGVLCGFMGVYFMRMSFFLEKRFKQKTPYAKRFIIAAVVLSLLIFFFPTLYGEGYATLELLMAGKSSELLNGTIFSGLSSHSYVLFLYLSLAALLKVVASVATNSGGGCGGLFAPTLFVGGLVGFVFSFAINSWLPFAIYLPEENFVLMGMAGLMSSVMHAPLTGVFLIAELTGGYNLFLPLMVVSLSAHAVNRIFMTNSIYSQRLAEEGKLLTHEKDKSVLTLMNVESLIETDFLTVTPNMSLGDVVVLIGNGRRNIFPVIDDEGKLKGLVLLDDIRNIMFRPELYERFSVQRFMVSAPAQIVLPQSMESTMDLFDRTKAWNLPVVDKEGHYMGMLSKSKIFNSYRDTLAELTTGD</sequence>
<evidence type="ECO:0000259" key="12">
    <source>
        <dbReference type="PROSITE" id="PS51371"/>
    </source>
</evidence>
<dbReference type="Proteomes" id="UP001628220">
    <property type="component" value="Unassembled WGS sequence"/>
</dbReference>
<dbReference type="CDD" id="cd02205">
    <property type="entry name" value="CBS_pair_SF"/>
    <property type="match status" value="1"/>
</dbReference>
<feature type="transmembrane region" description="Helical" evidence="11">
    <location>
        <begin position="385"/>
        <end position="408"/>
    </location>
</feature>
<dbReference type="SUPFAM" id="SSF54631">
    <property type="entry name" value="CBS-domain pair"/>
    <property type="match status" value="1"/>
</dbReference>
<feature type="transmembrane region" description="Helical" evidence="11">
    <location>
        <begin position="100"/>
        <end position="117"/>
    </location>
</feature>
<evidence type="ECO:0000313" key="13">
    <source>
        <dbReference type="EMBL" id="GAB1251736.1"/>
    </source>
</evidence>
<reference evidence="13 14" key="1">
    <citation type="journal article" date="2025" name="Int. J. Syst. Evol. Microbiol.">
        <title>Desulfovibrio falkowii sp. nov., Porphyromonas miyakawae sp. nov., Mediterraneibacter flintii sp. nov. and Owariibacterium komagatae gen. nov., sp. nov., isolated from human faeces.</title>
        <authorList>
            <person name="Hamaguchi T."/>
            <person name="Ohara M."/>
            <person name="Hisatomi A."/>
            <person name="Sekiguchi K."/>
            <person name="Takeda J.I."/>
            <person name="Ueyama J."/>
            <person name="Ito M."/>
            <person name="Nishiwaki H."/>
            <person name="Ogi T."/>
            <person name="Hirayama M."/>
            <person name="Ohkuma M."/>
            <person name="Sakamoto M."/>
            <person name="Ohno K."/>
        </authorList>
    </citation>
    <scope>NUCLEOTIDE SEQUENCE [LARGE SCALE GENOMIC DNA]</scope>
    <source>
        <strain evidence="13 14">13CB11C</strain>
    </source>
</reference>
<keyword evidence="9" id="KW-0407">Ion channel</keyword>
<feature type="transmembrane region" description="Helical" evidence="11">
    <location>
        <begin position="193"/>
        <end position="220"/>
    </location>
</feature>
<feature type="transmembrane region" description="Helical" evidence="11">
    <location>
        <begin position="354"/>
        <end position="373"/>
    </location>
</feature>
<dbReference type="CDD" id="cd00400">
    <property type="entry name" value="Voltage_gated_ClC"/>
    <property type="match status" value="1"/>
</dbReference>
<feature type="domain" description="CBS" evidence="12">
    <location>
        <begin position="570"/>
        <end position="626"/>
    </location>
</feature>
<dbReference type="EMBL" id="BAAFSF010000001">
    <property type="protein sequence ID" value="GAB1251736.1"/>
    <property type="molecule type" value="Genomic_DNA"/>
</dbReference>
<comment type="subcellular location">
    <subcellularLocation>
        <location evidence="1">Membrane</location>
        <topology evidence="1">Multi-pass membrane protein</topology>
    </subcellularLocation>
</comment>
<evidence type="ECO:0000256" key="10">
    <source>
        <dbReference type="PROSITE-ProRule" id="PRU00703"/>
    </source>
</evidence>
<dbReference type="InterPro" id="IPR050368">
    <property type="entry name" value="ClC-type_chloride_channel"/>
</dbReference>
<evidence type="ECO:0000313" key="14">
    <source>
        <dbReference type="Proteomes" id="UP001628220"/>
    </source>
</evidence>
<keyword evidence="5" id="KW-0406">Ion transport</keyword>
<evidence type="ECO:0000256" key="9">
    <source>
        <dbReference type="ARBA" id="ARBA00023303"/>
    </source>
</evidence>
<keyword evidence="6 11" id="KW-0472">Membrane</keyword>
<keyword evidence="7" id="KW-0869">Chloride channel</keyword>
<feature type="transmembrane region" description="Helical" evidence="11">
    <location>
        <begin position="307"/>
        <end position="325"/>
    </location>
</feature>
<dbReference type="SMART" id="SM00116">
    <property type="entry name" value="CBS"/>
    <property type="match status" value="1"/>
</dbReference>
<keyword evidence="8" id="KW-0868">Chloride</keyword>
<feature type="transmembrane region" description="Helical" evidence="11">
    <location>
        <begin position="60"/>
        <end position="80"/>
    </location>
</feature>
<evidence type="ECO:0000256" key="3">
    <source>
        <dbReference type="ARBA" id="ARBA00022692"/>
    </source>
</evidence>
<dbReference type="PANTHER" id="PTHR43427">
    <property type="entry name" value="CHLORIDE CHANNEL PROTEIN CLC-E"/>
    <property type="match status" value="1"/>
</dbReference>
<evidence type="ECO:0000256" key="5">
    <source>
        <dbReference type="ARBA" id="ARBA00023065"/>
    </source>
</evidence>
<evidence type="ECO:0000256" key="6">
    <source>
        <dbReference type="ARBA" id="ARBA00023136"/>
    </source>
</evidence>
<proteinExistence type="predicted"/>
<feature type="transmembrane region" description="Helical" evidence="11">
    <location>
        <begin position="269"/>
        <end position="287"/>
    </location>
</feature>
<accession>A0ABQ0E205</accession>
<dbReference type="InterPro" id="IPR000644">
    <property type="entry name" value="CBS_dom"/>
</dbReference>
<dbReference type="InterPro" id="IPR001807">
    <property type="entry name" value="ClC"/>
</dbReference>
<evidence type="ECO:0000256" key="11">
    <source>
        <dbReference type="SAM" id="Phobius"/>
    </source>
</evidence>
<feature type="transmembrane region" description="Helical" evidence="11">
    <location>
        <begin position="450"/>
        <end position="470"/>
    </location>
</feature>
<evidence type="ECO:0000256" key="4">
    <source>
        <dbReference type="ARBA" id="ARBA00022989"/>
    </source>
</evidence>
<keyword evidence="2" id="KW-0813">Transport</keyword>
<dbReference type="Pfam" id="PF00654">
    <property type="entry name" value="Voltage_CLC"/>
    <property type="match status" value="1"/>
</dbReference>
<dbReference type="PANTHER" id="PTHR43427:SF6">
    <property type="entry name" value="CHLORIDE CHANNEL PROTEIN CLC-E"/>
    <property type="match status" value="1"/>
</dbReference>
<keyword evidence="4 11" id="KW-1133">Transmembrane helix</keyword>
<dbReference type="InterPro" id="IPR014743">
    <property type="entry name" value="Cl-channel_core"/>
</dbReference>
<name>A0ABQ0E205_9PORP</name>